<name>A0A426X429_ENSVE</name>
<evidence type="ECO:0000313" key="2">
    <source>
        <dbReference type="Proteomes" id="UP000287651"/>
    </source>
</evidence>
<organism evidence="1 2">
    <name type="scientific">Ensete ventricosum</name>
    <name type="common">Abyssinian banana</name>
    <name type="synonym">Musa ensete</name>
    <dbReference type="NCBI Taxonomy" id="4639"/>
    <lineage>
        <taxon>Eukaryota</taxon>
        <taxon>Viridiplantae</taxon>
        <taxon>Streptophyta</taxon>
        <taxon>Embryophyta</taxon>
        <taxon>Tracheophyta</taxon>
        <taxon>Spermatophyta</taxon>
        <taxon>Magnoliopsida</taxon>
        <taxon>Liliopsida</taxon>
        <taxon>Zingiberales</taxon>
        <taxon>Musaceae</taxon>
        <taxon>Ensete</taxon>
    </lineage>
</organism>
<dbReference type="Proteomes" id="UP000287651">
    <property type="component" value="Unassembled WGS sequence"/>
</dbReference>
<sequence>MFAFESQQLVRNTKRQGKSFCWGSWNHIVLAVDGEHLVGAVPIGVDRPVDEMEEDFLELLAIAPFMNLCSERLRAVAYETPQGVVFPRHHIVFFAEPEGWAVITLAVSQISINTYSQMKQGVTNHEGIPRHRRNKPLKDVGDAQPIDHPVIAVAKLRPRLEDPKGAWGRGRVYMVRRKMPMEYYSAGFDSNSHGARCRGKRCYAPLFAAAVPARMREGINNSIFHVAVFVRTRRITMRNMGNRLFHNATLIALVDLPLLKHRVIDLDFRGHDSVPIHSRKSRQRCLVDWEVEMEDDDAPPKGRHYVVRLASKLWLQSTKLVARACILLLECGGAMRTILCETGRNLRVPFMSTWQSHSFSEYVNGGADSHPCKTYTYEWNADLKQYA</sequence>
<evidence type="ECO:0000313" key="1">
    <source>
        <dbReference type="EMBL" id="RRT34200.1"/>
    </source>
</evidence>
<proteinExistence type="predicted"/>
<dbReference type="AlphaFoldDB" id="A0A426X429"/>
<comment type="caution">
    <text evidence="1">The sequence shown here is derived from an EMBL/GenBank/DDBJ whole genome shotgun (WGS) entry which is preliminary data.</text>
</comment>
<dbReference type="EMBL" id="AMZH03027314">
    <property type="protein sequence ID" value="RRT34200.1"/>
    <property type="molecule type" value="Genomic_DNA"/>
</dbReference>
<protein>
    <submittedName>
        <fullName evidence="1">Uncharacterized protein</fullName>
    </submittedName>
</protein>
<reference evidence="1 2" key="1">
    <citation type="journal article" date="2014" name="Agronomy (Basel)">
        <title>A Draft Genome Sequence for Ensete ventricosum, the Drought-Tolerant Tree Against Hunger.</title>
        <authorList>
            <person name="Harrison J."/>
            <person name="Moore K.A."/>
            <person name="Paszkiewicz K."/>
            <person name="Jones T."/>
            <person name="Grant M."/>
            <person name="Ambacheew D."/>
            <person name="Muzemil S."/>
            <person name="Studholme D.J."/>
        </authorList>
    </citation>
    <scope>NUCLEOTIDE SEQUENCE [LARGE SCALE GENOMIC DNA]</scope>
</reference>
<gene>
    <name evidence="1" type="ORF">B296_00058331</name>
</gene>
<accession>A0A426X429</accession>